<evidence type="ECO:0000313" key="1">
    <source>
        <dbReference type="EMBL" id="KAF6410798.1"/>
    </source>
</evidence>
<dbReference type="AlphaFoldDB" id="A0A7J8CIX6"/>
<dbReference type="Proteomes" id="UP000593571">
    <property type="component" value="Unassembled WGS sequence"/>
</dbReference>
<protein>
    <submittedName>
        <fullName evidence="1">Uncharacterized protein</fullName>
    </submittedName>
</protein>
<comment type="caution">
    <text evidence="1">The sequence shown here is derived from an EMBL/GenBank/DDBJ whole genome shotgun (WGS) entry which is preliminary data.</text>
</comment>
<accession>A0A7J8CIX6</accession>
<keyword evidence="2" id="KW-1185">Reference proteome</keyword>
<evidence type="ECO:0000313" key="2">
    <source>
        <dbReference type="Proteomes" id="UP000593571"/>
    </source>
</evidence>
<reference evidence="1 2" key="1">
    <citation type="journal article" date="2020" name="Nature">
        <title>Six reference-quality genomes reveal evolution of bat adaptations.</title>
        <authorList>
            <person name="Jebb D."/>
            <person name="Huang Z."/>
            <person name="Pippel M."/>
            <person name="Hughes G.M."/>
            <person name="Lavrichenko K."/>
            <person name="Devanna P."/>
            <person name="Winkler S."/>
            <person name="Jermiin L.S."/>
            <person name="Skirmuntt E.C."/>
            <person name="Katzourakis A."/>
            <person name="Burkitt-Gray L."/>
            <person name="Ray D.A."/>
            <person name="Sullivan K.A.M."/>
            <person name="Roscito J.G."/>
            <person name="Kirilenko B.M."/>
            <person name="Davalos L.M."/>
            <person name="Corthals A.P."/>
            <person name="Power M.L."/>
            <person name="Jones G."/>
            <person name="Ransome R.D."/>
            <person name="Dechmann D.K.N."/>
            <person name="Locatelli A.G."/>
            <person name="Puechmaille S.J."/>
            <person name="Fedrigo O."/>
            <person name="Jarvis E.D."/>
            <person name="Hiller M."/>
            <person name="Vernes S.C."/>
            <person name="Myers E.W."/>
            <person name="Teeling E.C."/>
        </authorList>
    </citation>
    <scope>NUCLEOTIDE SEQUENCE [LARGE SCALE GENOMIC DNA]</scope>
    <source>
        <strain evidence="1">MRouAeg1</strain>
        <tissue evidence="1">Muscle</tissue>
    </source>
</reference>
<dbReference type="EMBL" id="JACASE010000014">
    <property type="protein sequence ID" value="KAF6410798.1"/>
    <property type="molecule type" value="Genomic_DNA"/>
</dbReference>
<sequence>MTPRWPQRNTRGRTFTVNGAARSRPPVHVAPDPYLCTRICRFGQEVSQPCYKRETRPSHGTIQGRLGLRRVSSDKGCFFHFFFFNCCGRSLTEAPSSGHHACPRWDRTRQITGQTALYKHVDFISRRQSFSLCPVMEKPCHTGHRAIFYLK</sequence>
<name>A0A7J8CIX6_ROUAE</name>
<organism evidence="1 2">
    <name type="scientific">Rousettus aegyptiacus</name>
    <name type="common">Egyptian fruit bat</name>
    <name type="synonym">Pteropus aegyptiacus</name>
    <dbReference type="NCBI Taxonomy" id="9407"/>
    <lineage>
        <taxon>Eukaryota</taxon>
        <taxon>Metazoa</taxon>
        <taxon>Chordata</taxon>
        <taxon>Craniata</taxon>
        <taxon>Vertebrata</taxon>
        <taxon>Euteleostomi</taxon>
        <taxon>Mammalia</taxon>
        <taxon>Eutheria</taxon>
        <taxon>Laurasiatheria</taxon>
        <taxon>Chiroptera</taxon>
        <taxon>Yinpterochiroptera</taxon>
        <taxon>Pteropodoidea</taxon>
        <taxon>Pteropodidae</taxon>
        <taxon>Rousettinae</taxon>
        <taxon>Rousettus</taxon>
    </lineage>
</organism>
<proteinExistence type="predicted"/>
<gene>
    <name evidence="1" type="ORF">HJG63_009235</name>
</gene>